<evidence type="ECO:0000259" key="1">
    <source>
        <dbReference type="SMART" id="SM00790"/>
    </source>
</evidence>
<comment type="caution">
    <text evidence="2">The sequence shown here is derived from an EMBL/GenBank/DDBJ whole genome shotgun (WGS) entry which is preliminary data.</text>
</comment>
<dbReference type="Gene3D" id="3.60.9.10">
    <property type="entry name" value="Aldehyde ferredoxin oxidoreductase, N-terminal domain"/>
    <property type="match status" value="1"/>
</dbReference>
<dbReference type="Pfam" id="PF02730">
    <property type="entry name" value="AFOR_N"/>
    <property type="match status" value="1"/>
</dbReference>
<feature type="domain" description="Aldehyde ferredoxin oxidoreductase N-terminal" evidence="1">
    <location>
        <begin position="7"/>
        <end position="176"/>
    </location>
</feature>
<dbReference type="EMBL" id="LCNH01000002">
    <property type="protein sequence ID" value="KKU51417.1"/>
    <property type="molecule type" value="Genomic_DNA"/>
</dbReference>
<sequence length="282" mass="30669">MISSGKNVLCINLSKQQSEVKSFSDLDPFLGGVGLGAKLLQLYKDDDPVILSVGPLNGYFPFVSKTSVVLQDDDGVEDIYVGGTLSFRIKFSGVDAIVLLGKSKNSCVLNIMDDAVTFESNEINAGTLGLPGKRSVLAFNSNNELFLDDYFKLPQDILEAKMTSKALVGVVVTGTKTFSIKTPDKYNELYKTLLSRISDLSVEKNYSPSCSGCPMGCDRSQIGERAGDLLVHSLVACDYAKRIYGDVGTVFSCLNVLGYDYTHEDIEKLPTLIDTTFKELSS</sequence>
<accession>A0A0G1R2S1</accession>
<dbReference type="Proteomes" id="UP000034873">
    <property type="component" value="Unassembled WGS sequence"/>
</dbReference>
<protein>
    <recommendedName>
        <fullName evidence="1">Aldehyde ferredoxin oxidoreductase N-terminal domain-containing protein</fullName>
    </recommendedName>
</protein>
<dbReference type="STRING" id="1619122.UX73_C0002G0017"/>
<dbReference type="InterPro" id="IPR051919">
    <property type="entry name" value="W-dependent_AOR"/>
</dbReference>
<dbReference type="AlphaFoldDB" id="A0A0G1R2S1"/>
<reference evidence="2 3" key="1">
    <citation type="journal article" date="2015" name="Nature">
        <title>rRNA introns, odd ribosomes, and small enigmatic genomes across a large radiation of phyla.</title>
        <authorList>
            <person name="Brown C.T."/>
            <person name="Hug L.A."/>
            <person name="Thomas B.C."/>
            <person name="Sharon I."/>
            <person name="Castelle C.J."/>
            <person name="Singh A."/>
            <person name="Wilkins M.J."/>
            <person name="Williams K.H."/>
            <person name="Banfield J.F."/>
        </authorList>
    </citation>
    <scope>NUCLEOTIDE SEQUENCE [LARGE SCALE GENOMIC DNA]</scope>
</reference>
<dbReference type="InterPro" id="IPR013983">
    <property type="entry name" value="Ald_Fedxn_OxRdtase_N"/>
</dbReference>
<evidence type="ECO:0000313" key="3">
    <source>
        <dbReference type="Proteomes" id="UP000034873"/>
    </source>
</evidence>
<proteinExistence type="predicted"/>
<dbReference type="PANTHER" id="PTHR30038">
    <property type="entry name" value="ALDEHYDE FERREDOXIN OXIDOREDUCTASE"/>
    <property type="match status" value="1"/>
</dbReference>
<dbReference type="GO" id="GO:0051536">
    <property type="term" value="F:iron-sulfur cluster binding"/>
    <property type="evidence" value="ECO:0007669"/>
    <property type="project" value="InterPro"/>
</dbReference>
<dbReference type="GO" id="GO:0016625">
    <property type="term" value="F:oxidoreductase activity, acting on the aldehyde or oxo group of donors, iron-sulfur protein as acceptor"/>
    <property type="evidence" value="ECO:0007669"/>
    <property type="project" value="InterPro"/>
</dbReference>
<name>A0A0G1R2S1_UNCKA</name>
<dbReference type="InterPro" id="IPR036503">
    <property type="entry name" value="Ald_Fedxn_OxRdtase_N_sf"/>
</dbReference>
<dbReference type="SMART" id="SM00790">
    <property type="entry name" value="AFOR_N"/>
    <property type="match status" value="1"/>
</dbReference>
<dbReference type="SUPFAM" id="SSF56228">
    <property type="entry name" value="Aldehyde ferredoxin oxidoreductase, N-terminal domain"/>
    <property type="match status" value="1"/>
</dbReference>
<evidence type="ECO:0000313" key="2">
    <source>
        <dbReference type="EMBL" id="KKU51417.1"/>
    </source>
</evidence>
<gene>
    <name evidence="2" type="ORF">UX73_C0002G0017</name>
</gene>
<dbReference type="PANTHER" id="PTHR30038:SF8">
    <property type="entry name" value="ALDEHYDE FERREDOXIN OXIDOREDUCTASE"/>
    <property type="match status" value="1"/>
</dbReference>
<organism evidence="2 3">
    <name type="scientific">candidate division WWE3 bacterium GW2011_GWC1_47_10</name>
    <dbReference type="NCBI Taxonomy" id="1619122"/>
    <lineage>
        <taxon>Bacteria</taxon>
        <taxon>Katanobacteria</taxon>
    </lineage>
</organism>